<sequence>MRDPGRGNKHKYAGDTITAKYAGFFEYDASNILKRIATSEGQLVPSGDMLRFDYFLKDHLGNVRVVFDESGKVLQQTDYYPFGLEINRNQPIVRLNARNGVNRYLYNGKELQVGTGYVEYGARMYMPEIGRWGVVDPVTEKMPSSSSYSYAFNNPLRFIDVGGLIPYPITIRSFAPFSSFGFGFHGDNRGFSTSANASARAHQRINFDTDKTSISAQAWSSPTYMSSNPNGAKRALPSIEFTNGLSIKDGGDSRTFGFGTHSAAANPKTPPGTPDIGVFSNFSITENKKAGTLSLSGQLTGDNFPSTEAFINDPSGQGLFLGVGQIGADVGRNTGPFTELPGQNSDNPITSFNLTITTDKKGNFTGVQSGGKTYSIADWNNQFSNTKPKKENQ</sequence>
<dbReference type="NCBIfam" id="TIGR03696">
    <property type="entry name" value="Rhs_assc_core"/>
    <property type="match status" value="1"/>
</dbReference>
<gene>
    <name evidence="1" type="ORF">CLV98_101195</name>
</gene>
<evidence type="ECO:0000313" key="2">
    <source>
        <dbReference type="Proteomes" id="UP000245880"/>
    </source>
</evidence>
<dbReference type="PANTHER" id="PTHR32305">
    <property type="match status" value="1"/>
</dbReference>
<dbReference type="PANTHER" id="PTHR32305:SF15">
    <property type="entry name" value="PROTEIN RHSA-RELATED"/>
    <property type="match status" value="1"/>
</dbReference>
<keyword evidence="2" id="KW-1185">Reference proteome</keyword>
<evidence type="ECO:0000313" key="1">
    <source>
        <dbReference type="EMBL" id="PWJ60020.1"/>
    </source>
</evidence>
<name>A0A316ATG7_9BACT</name>
<dbReference type="AlphaFoldDB" id="A0A316ATG7"/>
<protein>
    <submittedName>
        <fullName evidence="1">RHS repeat-associated protein</fullName>
    </submittedName>
</protein>
<organism evidence="1 2">
    <name type="scientific">Dyadobacter jejuensis</name>
    <dbReference type="NCBI Taxonomy" id="1082580"/>
    <lineage>
        <taxon>Bacteria</taxon>
        <taxon>Pseudomonadati</taxon>
        <taxon>Bacteroidota</taxon>
        <taxon>Cytophagia</taxon>
        <taxon>Cytophagales</taxon>
        <taxon>Spirosomataceae</taxon>
        <taxon>Dyadobacter</taxon>
    </lineage>
</organism>
<dbReference type="EMBL" id="QGDT01000001">
    <property type="protein sequence ID" value="PWJ60020.1"/>
    <property type="molecule type" value="Genomic_DNA"/>
</dbReference>
<accession>A0A316ATG7</accession>
<dbReference type="OrthoDB" id="1256414at2"/>
<dbReference type="InterPro" id="IPR050708">
    <property type="entry name" value="T6SS_VgrG/RHS"/>
</dbReference>
<reference evidence="1 2" key="1">
    <citation type="submission" date="2018-03" db="EMBL/GenBank/DDBJ databases">
        <title>Genomic Encyclopedia of Archaeal and Bacterial Type Strains, Phase II (KMG-II): from individual species to whole genera.</title>
        <authorList>
            <person name="Goeker M."/>
        </authorList>
    </citation>
    <scope>NUCLEOTIDE SEQUENCE [LARGE SCALE GENOMIC DNA]</scope>
    <source>
        <strain evidence="1 2">DSM 100346</strain>
    </source>
</reference>
<comment type="caution">
    <text evidence="1">The sequence shown here is derived from an EMBL/GenBank/DDBJ whole genome shotgun (WGS) entry which is preliminary data.</text>
</comment>
<dbReference type="Gene3D" id="2.180.10.10">
    <property type="entry name" value="RHS repeat-associated core"/>
    <property type="match status" value="1"/>
</dbReference>
<proteinExistence type="predicted"/>
<dbReference type="Proteomes" id="UP000245880">
    <property type="component" value="Unassembled WGS sequence"/>
</dbReference>
<dbReference type="InterPro" id="IPR022385">
    <property type="entry name" value="Rhs_assc_core"/>
</dbReference>
<dbReference type="RefSeq" id="WP_109672056.1">
    <property type="nucleotide sequence ID" value="NZ_QGDT01000001.1"/>
</dbReference>